<protein>
    <submittedName>
        <fullName evidence="1">Uncharacterized protein</fullName>
    </submittedName>
</protein>
<gene>
    <name evidence="1" type="ORF">J1N51_11375</name>
</gene>
<keyword evidence="2" id="KW-1185">Reference proteome</keyword>
<name>A0A975HJL3_9GAMM</name>
<evidence type="ECO:0000313" key="2">
    <source>
        <dbReference type="Proteomes" id="UP000682739"/>
    </source>
</evidence>
<dbReference type="EMBL" id="CP072110">
    <property type="protein sequence ID" value="QTH65430.1"/>
    <property type="molecule type" value="Genomic_DNA"/>
</dbReference>
<proteinExistence type="predicted"/>
<reference evidence="1" key="1">
    <citation type="submission" date="2021-03" db="EMBL/GenBank/DDBJ databases">
        <title>Description of Psychrosphaera ytuae sp. nov. isolated from deep sea sediment of South China Sea.</title>
        <authorList>
            <person name="Zhang J."/>
            <person name="Xu X.-D."/>
        </authorList>
    </citation>
    <scope>NUCLEOTIDE SEQUENCE</scope>
    <source>
        <strain evidence="1">MTZ26</strain>
    </source>
</reference>
<evidence type="ECO:0000313" key="1">
    <source>
        <dbReference type="EMBL" id="QTH65430.1"/>
    </source>
</evidence>
<dbReference type="AlphaFoldDB" id="A0A975HJL3"/>
<dbReference type="Proteomes" id="UP000682739">
    <property type="component" value="Chromosome"/>
</dbReference>
<accession>A0A975HJL3</accession>
<organism evidence="1 2">
    <name type="scientific">Psychrosphaera ytuae</name>
    <dbReference type="NCBI Taxonomy" id="2820710"/>
    <lineage>
        <taxon>Bacteria</taxon>
        <taxon>Pseudomonadati</taxon>
        <taxon>Pseudomonadota</taxon>
        <taxon>Gammaproteobacteria</taxon>
        <taxon>Alteromonadales</taxon>
        <taxon>Pseudoalteromonadaceae</taxon>
        <taxon>Psychrosphaera</taxon>
    </lineage>
</organism>
<sequence>MNISLLKFDGDICFAPIYDFAPMKADEEGITRLFKWGRNCEVGRHVNFATIAEELSDFCEPNEMILFLRQLA</sequence>
<dbReference type="KEGG" id="psym:J1N51_11375"/>
<dbReference type="RefSeq" id="WP_208833465.1">
    <property type="nucleotide sequence ID" value="NZ_CP072110.1"/>
</dbReference>